<dbReference type="GO" id="GO:0005793">
    <property type="term" value="C:endoplasmic reticulum-Golgi intermediate compartment"/>
    <property type="evidence" value="ECO:0007669"/>
    <property type="project" value="TreeGrafter"/>
</dbReference>
<gene>
    <name evidence="15" type="primary">LOC107263080</name>
</gene>
<dbReference type="GeneID" id="107263080"/>
<protein>
    <submittedName>
        <fullName evidence="15">Vesicular integral-membrane protein VIP36</fullName>
    </submittedName>
</protein>
<keyword evidence="14" id="KW-1185">Reference proteome</keyword>
<dbReference type="RefSeq" id="XP_015585397.1">
    <property type="nucleotide sequence ID" value="XM_015729911.2"/>
</dbReference>
<evidence type="ECO:0000256" key="7">
    <source>
        <dbReference type="ARBA" id="ARBA00023034"/>
    </source>
</evidence>
<evidence type="ECO:0000256" key="1">
    <source>
        <dbReference type="ARBA" id="ARBA00004194"/>
    </source>
</evidence>
<evidence type="ECO:0000256" key="11">
    <source>
        <dbReference type="ARBA" id="ARBA00046288"/>
    </source>
</evidence>
<keyword evidence="10" id="KW-0325">Glycoprotein</keyword>
<reference evidence="15" key="1">
    <citation type="submission" date="2025-08" db="UniProtKB">
        <authorList>
            <consortium name="RefSeq"/>
        </authorList>
    </citation>
    <scope>IDENTIFICATION</scope>
</reference>
<sequence length="340" mass="38648">MTADVQCIFHLKTQATMKVFWCYVLAVSILGAVGAEWNTNDYMKREHSLVRPYQGSGMTIPHWDFMGSTVVTNNYIRLTPDLQSKQGALWNSVPCNVRNWELQVHFKVHGKGRELFGDGFAIWYAKDRMQTGPVFGNKDYFQGLAIILDTYSNHNGPHNHQHPYISAMVNNGTLHYDHDRDGTHTQLDGCEAKFRNFEHDTHIAIRYERDTLTVSTDIANKAAWKECLTVKGIQLPTGYYFGITATTGDLSDNHDIMSIRLFELDLPDDPKDDEDRSNILPSAAFFESPRDHVDDPKPSSLSGVKIFLLMLVGALALIACVVIGIMFYQKHQENSRKRLY</sequence>
<comment type="subcellular location">
    <subcellularLocation>
        <location evidence="11">Endomembrane system</location>
        <topology evidence="11">Single-pass type I membrane protein</topology>
    </subcellularLocation>
    <subcellularLocation>
        <location evidence="1">Golgi apparatus membrane</location>
        <topology evidence="1">Single-pass membrane protein</topology>
    </subcellularLocation>
</comment>
<dbReference type="GO" id="GO:0046872">
    <property type="term" value="F:metal ion binding"/>
    <property type="evidence" value="ECO:0007669"/>
    <property type="project" value="UniProtKB-KW"/>
</dbReference>
<evidence type="ECO:0000256" key="2">
    <source>
        <dbReference type="ARBA" id="ARBA00022692"/>
    </source>
</evidence>
<dbReference type="GO" id="GO:0030134">
    <property type="term" value="C:COPII-coated ER to Golgi transport vesicle"/>
    <property type="evidence" value="ECO:0007669"/>
    <property type="project" value="TreeGrafter"/>
</dbReference>
<organism evidence="14 15">
    <name type="scientific">Cephus cinctus</name>
    <name type="common">Wheat stem sawfly</name>
    <dbReference type="NCBI Taxonomy" id="211228"/>
    <lineage>
        <taxon>Eukaryota</taxon>
        <taxon>Metazoa</taxon>
        <taxon>Ecdysozoa</taxon>
        <taxon>Arthropoda</taxon>
        <taxon>Hexapoda</taxon>
        <taxon>Insecta</taxon>
        <taxon>Pterygota</taxon>
        <taxon>Neoptera</taxon>
        <taxon>Endopterygota</taxon>
        <taxon>Hymenoptera</taxon>
        <taxon>Cephoidea</taxon>
        <taxon>Cephidae</taxon>
        <taxon>Cephus</taxon>
    </lineage>
</organism>
<dbReference type="GO" id="GO:0006888">
    <property type="term" value="P:endoplasmic reticulum to Golgi vesicle-mediated transport"/>
    <property type="evidence" value="ECO:0007669"/>
    <property type="project" value="TreeGrafter"/>
</dbReference>
<evidence type="ECO:0000256" key="10">
    <source>
        <dbReference type="ARBA" id="ARBA00023180"/>
    </source>
</evidence>
<feature type="transmembrane region" description="Helical" evidence="12">
    <location>
        <begin position="20"/>
        <end position="37"/>
    </location>
</feature>
<dbReference type="Pfam" id="PF03388">
    <property type="entry name" value="Lectin_leg-like"/>
    <property type="match status" value="1"/>
</dbReference>
<dbReference type="GO" id="GO:0005537">
    <property type="term" value="F:D-mannose binding"/>
    <property type="evidence" value="ECO:0007669"/>
    <property type="project" value="TreeGrafter"/>
</dbReference>
<evidence type="ECO:0000313" key="15">
    <source>
        <dbReference type="RefSeq" id="XP_015585397.1"/>
    </source>
</evidence>
<dbReference type="SUPFAM" id="SSF49899">
    <property type="entry name" value="Concanavalin A-like lectins/glucanases"/>
    <property type="match status" value="1"/>
</dbReference>
<dbReference type="PANTHER" id="PTHR12223:SF45">
    <property type="entry name" value="RE50040P"/>
    <property type="match status" value="1"/>
</dbReference>
<evidence type="ECO:0000313" key="14">
    <source>
        <dbReference type="Proteomes" id="UP000694920"/>
    </source>
</evidence>
<keyword evidence="7" id="KW-0333">Golgi apparatus</keyword>
<name>A0AAJ7BGE7_CEPCN</name>
<evidence type="ECO:0000256" key="5">
    <source>
        <dbReference type="ARBA" id="ARBA00022734"/>
    </source>
</evidence>
<feature type="transmembrane region" description="Helical" evidence="12">
    <location>
        <begin position="306"/>
        <end position="328"/>
    </location>
</feature>
<dbReference type="Proteomes" id="UP000694920">
    <property type="component" value="Unplaced"/>
</dbReference>
<dbReference type="KEGG" id="ccin:107263080"/>
<evidence type="ECO:0000259" key="13">
    <source>
        <dbReference type="PROSITE" id="PS51328"/>
    </source>
</evidence>
<evidence type="ECO:0000256" key="6">
    <source>
        <dbReference type="ARBA" id="ARBA00022989"/>
    </source>
</evidence>
<accession>A0AAJ7BGE7</accession>
<keyword evidence="5" id="KW-0430">Lectin</keyword>
<dbReference type="GO" id="GO:0000139">
    <property type="term" value="C:Golgi membrane"/>
    <property type="evidence" value="ECO:0007669"/>
    <property type="project" value="UniProtKB-SubCell"/>
</dbReference>
<evidence type="ECO:0000256" key="9">
    <source>
        <dbReference type="ARBA" id="ARBA00023157"/>
    </source>
</evidence>
<dbReference type="FunFam" id="2.60.120.200:FF:000017">
    <property type="entry name" value="Vesicular integral-membrane protein VIP36"/>
    <property type="match status" value="1"/>
</dbReference>
<evidence type="ECO:0000256" key="3">
    <source>
        <dbReference type="ARBA" id="ARBA00022723"/>
    </source>
</evidence>
<feature type="domain" description="L-type lectin-like" evidence="13">
    <location>
        <begin position="41"/>
        <end position="264"/>
    </location>
</feature>
<keyword evidence="9" id="KW-1015">Disulfide bond</keyword>
<dbReference type="PANTHER" id="PTHR12223">
    <property type="entry name" value="VESICULAR MANNOSE-BINDING LECTIN"/>
    <property type="match status" value="1"/>
</dbReference>
<dbReference type="AlphaFoldDB" id="A0AAJ7BGE7"/>
<dbReference type="PROSITE" id="PS51328">
    <property type="entry name" value="L_LECTIN_LIKE"/>
    <property type="match status" value="1"/>
</dbReference>
<evidence type="ECO:0000256" key="8">
    <source>
        <dbReference type="ARBA" id="ARBA00023136"/>
    </source>
</evidence>
<evidence type="ECO:0000256" key="12">
    <source>
        <dbReference type="SAM" id="Phobius"/>
    </source>
</evidence>
<keyword evidence="6 12" id="KW-1133">Transmembrane helix</keyword>
<keyword evidence="2 12" id="KW-0812">Transmembrane</keyword>
<dbReference type="InterPro" id="IPR051136">
    <property type="entry name" value="Intracellular_Lectin-GPT"/>
</dbReference>
<proteinExistence type="predicted"/>
<keyword evidence="3" id="KW-0479">Metal-binding</keyword>
<dbReference type="InterPro" id="IPR013320">
    <property type="entry name" value="ConA-like_dom_sf"/>
</dbReference>
<evidence type="ECO:0000256" key="4">
    <source>
        <dbReference type="ARBA" id="ARBA00022729"/>
    </source>
</evidence>
<dbReference type="GO" id="GO:0005789">
    <property type="term" value="C:endoplasmic reticulum membrane"/>
    <property type="evidence" value="ECO:0007669"/>
    <property type="project" value="TreeGrafter"/>
</dbReference>
<dbReference type="Gene3D" id="2.60.120.200">
    <property type="match status" value="1"/>
</dbReference>
<keyword evidence="4" id="KW-0732">Signal</keyword>
<keyword evidence="8 12" id="KW-0472">Membrane</keyword>
<dbReference type="InterPro" id="IPR005052">
    <property type="entry name" value="Lectin_leg"/>
</dbReference>